<dbReference type="EMBL" id="CAXKWB010032176">
    <property type="protein sequence ID" value="CAL4140774.1"/>
    <property type="molecule type" value="Genomic_DNA"/>
</dbReference>
<evidence type="ECO:0000313" key="4">
    <source>
        <dbReference type="Proteomes" id="UP001497623"/>
    </source>
</evidence>
<dbReference type="AlphaFoldDB" id="A0AAV2RU69"/>
<feature type="compositionally biased region" description="Basic and acidic residues" evidence="1">
    <location>
        <begin position="137"/>
        <end position="151"/>
    </location>
</feature>
<name>A0AAV2RU69_MEGNR</name>
<feature type="non-terminal residue" evidence="3">
    <location>
        <position position="1"/>
    </location>
</feature>
<organism evidence="3 4">
    <name type="scientific">Meganyctiphanes norvegica</name>
    <name type="common">Northern krill</name>
    <name type="synonym">Thysanopoda norvegica</name>
    <dbReference type="NCBI Taxonomy" id="48144"/>
    <lineage>
        <taxon>Eukaryota</taxon>
        <taxon>Metazoa</taxon>
        <taxon>Ecdysozoa</taxon>
        <taxon>Arthropoda</taxon>
        <taxon>Crustacea</taxon>
        <taxon>Multicrustacea</taxon>
        <taxon>Malacostraca</taxon>
        <taxon>Eumalacostraca</taxon>
        <taxon>Eucarida</taxon>
        <taxon>Euphausiacea</taxon>
        <taxon>Euphausiidae</taxon>
        <taxon>Meganyctiphanes</taxon>
    </lineage>
</organism>
<keyword evidence="4" id="KW-1185">Reference proteome</keyword>
<feature type="transmembrane region" description="Helical" evidence="2">
    <location>
        <begin position="70"/>
        <end position="95"/>
    </location>
</feature>
<reference evidence="3 4" key="1">
    <citation type="submission" date="2024-05" db="EMBL/GenBank/DDBJ databases">
        <authorList>
            <person name="Wallberg A."/>
        </authorList>
    </citation>
    <scope>NUCLEOTIDE SEQUENCE [LARGE SCALE GENOMIC DNA]</scope>
</reference>
<feature type="transmembrane region" description="Helical" evidence="2">
    <location>
        <begin position="6"/>
        <end position="24"/>
    </location>
</feature>
<evidence type="ECO:0000256" key="2">
    <source>
        <dbReference type="SAM" id="Phobius"/>
    </source>
</evidence>
<feature type="region of interest" description="Disordered" evidence="1">
    <location>
        <begin position="110"/>
        <end position="151"/>
    </location>
</feature>
<keyword evidence="2" id="KW-0812">Transmembrane</keyword>
<accession>A0AAV2RU69</accession>
<proteinExistence type="predicted"/>
<keyword evidence="2" id="KW-0472">Membrane</keyword>
<dbReference type="InterPro" id="IPR026721">
    <property type="entry name" value="TMEM18"/>
</dbReference>
<dbReference type="Proteomes" id="UP001497623">
    <property type="component" value="Unassembled WGS sequence"/>
</dbReference>
<gene>
    <name evidence="3" type="ORF">MNOR_LOCUS28722</name>
</gene>
<evidence type="ECO:0000256" key="1">
    <source>
        <dbReference type="SAM" id="MobiDB-lite"/>
    </source>
</evidence>
<dbReference type="Pfam" id="PF14770">
    <property type="entry name" value="TMEM18"/>
    <property type="match status" value="1"/>
</dbReference>
<protein>
    <recommendedName>
        <fullName evidence="5">Transmembrane protein 18</fullName>
    </recommendedName>
</protein>
<sequence length="151" mass="17943">IDWSEGWLIGLVVFHILLTVFTLLTRNHHTFQAILFFLLLVTVRCSESINEYAAQHWKSFSRQQYFDSNGLFISVMFSMPVLFNCMMMVMNWLWLSSSMMITWKRSEIEAHQRRERRNSSRRGSQNIEGRRGSNGKHPRDDKHSEQSKKKD</sequence>
<comment type="caution">
    <text evidence="3">The sequence shown here is derived from an EMBL/GenBank/DDBJ whole genome shotgun (WGS) entry which is preliminary data.</text>
</comment>
<keyword evidence="2" id="KW-1133">Transmembrane helix</keyword>
<evidence type="ECO:0000313" key="3">
    <source>
        <dbReference type="EMBL" id="CAL4140774.1"/>
    </source>
</evidence>
<evidence type="ECO:0008006" key="5">
    <source>
        <dbReference type="Google" id="ProtNLM"/>
    </source>
</evidence>